<evidence type="ECO:0000313" key="2">
    <source>
        <dbReference type="EMBL" id="MFJ4084941.1"/>
    </source>
</evidence>
<keyword evidence="1" id="KW-1133">Transmembrane helix</keyword>
<keyword evidence="1" id="KW-0472">Membrane</keyword>
<evidence type="ECO:0008006" key="4">
    <source>
        <dbReference type="Google" id="ProtNLM"/>
    </source>
</evidence>
<dbReference type="EMBL" id="JBIVGG010000022">
    <property type="protein sequence ID" value="MFJ4084941.1"/>
    <property type="molecule type" value="Genomic_DNA"/>
</dbReference>
<comment type="caution">
    <text evidence="2">The sequence shown here is derived from an EMBL/GenBank/DDBJ whole genome shotgun (WGS) entry which is preliminary data.</text>
</comment>
<keyword evidence="1" id="KW-0812">Transmembrane</keyword>
<feature type="transmembrane region" description="Helical" evidence="1">
    <location>
        <begin position="123"/>
        <end position="142"/>
    </location>
</feature>
<name>A0ABW8FS74_9ACTN</name>
<protein>
    <recommendedName>
        <fullName evidence="4">Integral membrane protein</fullName>
    </recommendedName>
</protein>
<keyword evidence="3" id="KW-1185">Reference proteome</keyword>
<dbReference type="Proteomes" id="UP001617511">
    <property type="component" value="Unassembled WGS sequence"/>
</dbReference>
<sequence>MRRRRQCTTWSCFAVDVQCQRLAKHDGPHQASPTPTYERHWSWTDEDPDAITVLPGTVWFHRPDRTRLKKTARLLAPWALLGPIALLLWLFASPATAVVFVGLELLISVRRPRFVDLGRFTAGVWPVTPTAPPLIFGIAWATHGEGRNAKVAGLEVIIGPVVVGAFSLVPRNEWPAYKRSQAAFEALQKERR</sequence>
<proteinExistence type="predicted"/>
<accession>A0ABW8FS74</accession>
<evidence type="ECO:0000256" key="1">
    <source>
        <dbReference type="SAM" id="Phobius"/>
    </source>
</evidence>
<reference evidence="2 3" key="1">
    <citation type="submission" date="2024-10" db="EMBL/GenBank/DDBJ databases">
        <title>The Natural Products Discovery Center: Release of the First 8490 Sequenced Strains for Exploring Actinobacteria Biosynthetic Diversity.</title>
        <authorList>
            <person name="Kalkreuter E."/>
            <person name="Kautsar S.A."/>
            <person name="Yang D."/>
            <person name="Bader C.D."/>
            <person name="Teijaro C.N."/>
            <person name="Fluegel L."/>
            <person name="Davis C.M."/>
            <person name="Simpson J.R."/>
            <person name="Lauterbach L."/>
            <person name="Steele A.D."/>
            <person name="Gui C."/>
            <person name="Meng S."/>
            <person name="Li G."/>
            <person name="Viehrig K."/>
            <person name="Ye F."/>
            <person name="Su P."/>
            <person name="Kiefer A.F."/>
            <person name="Nichols A."/>
            <person name="Cepeda A.J."/>
            <person name="Yan W."/>
            <person name="Fan B."/>
            <person name="Jiang Y."/>
            <person name="Adhikari A."/>
            <person name="Zheng C.-J."/>
            <person name="Schuster L."/>
            <person name="Cowan T.M."/>
            <person name="Smanski M.J."/>
            <person name="Chevrette M.G."/>
            <person name="De Carvalho L.P.S."/>
            <person name="Shen B."/>
        </authorList>
    </citation>
    <scope>NUCLEOTIDE SEQUENCE [LARGE SCALE GENOMIC DNA]</scope>
    <source>
        <strain evidence="2 3">NPDC089932</strain>
    </source>
</reference>
<feature type="transmembrane region" description="Helical" evidence="1">
    <location>
        <begin position="75"/>
        <end position="103"/>
    </location>
</feature>
<feature type="transmembrane region" description="Helical" evidence="1">
    <location>
        <begin position="151"/>
        <end position="169"/>
    </location>
</feature>
<organism evidence="2 3">
    <name type="scientific">Streptomyces iakyrus</name>
    <dbReference type="NCBI Taxonomy" id="68219"/>
    <lineage>
        <taxon>Bacteria</taxon>
        <taxon>Bacillati</taxon>
        <taxon>Actinomycetota</taxon>
        <taxon>Actinomycetes</taxon>
        <taxon>Kitasatosporales</taxon>
        <taxon>Streptomycetaceae</taxon>
        <taxon>Streptomyces</taxon>
    </lineage>
</organism>
<gene>
    <name evidence="2" type="ORF">ACIP2Z_39110</name>
</gene>
<dbReference type="RefSeq" id="WP_402076295.1">
    <property type="nucleotide sequence ID" value="NZ_JBIVGG010000022.1"/>
</dbReference>
<evidence type="ECO:0000313" key="3">
    <source>
        <dbReference type="Proteomes" id="UP001617511"/>
    </source>
</evidence>